<dbReference type="InterPro" id="IPR051396">
    <property type="entry name" value="Bact_Antivir_Def_Nuclease"/>
</dbReference>
<dbReference type="Proteomes" id="UP000092024">
    <property type="component" value="Unassembled WGS sequence"/>
</dbReference>
<dbReference type="RefSeq" id="WP_068681731.1">
    <property type="nucleotide sequence ID" value="NZ_LYPA01000046.1"/>
</dbReference>
<feature type="domain" description="Endonuclease GajA/Old nuclease/RecF-like AAA" evidence="2">
    <location>
        <begin position="2"/>
        <end position="414"/>
    </location>
</feature>
<proteinExistence type="predicted"/>
<dbReference type="PIRSF" id="PIRSF034888">
    <property type="entry name" value="P-loop_UCP034888"/>
    <property type="match status" value="1"/>
</dbReference>
<dbReference type="AlphaFoldDB" id="A0A1A5YLL5"/>
<evidence type="ECO:0000259" key="2">
    <source>
        <dbReference type="Pfam" id="PF13175"/>
    </source>
</evidence>
<evidence type="ECO:0000259" key="1">
    <source>
        <dbReference type="Pfam" id="PF12476"/>
    </source>
</evidence>
<dbReference type="InterPro" id="IPR041685">
    <property type="entry name" value="AAA_GajA/Old/RecF-like"/>
</dbReference>
<name>A0A1A5YLL5_9BACL</name>
<accession>A0A1A5YLL5</accession>
<feature type="domain" description="DUF3696" evidence="1">
    <location>
        <begin position="430"/>
        <end position="468"/>
    </location>
</feature>
<gene>
    <name evidence="3" type="ORF">A7K91_03375</name>
</gene>
<evidence type="ECO:0000313" key="4">
    <source>
        <dbReference type="Proteomes" id="UP000092024"/>
    </source>
</evidence>
<dbReference type="PANTHER" id="PTHR43581:SF2">
    <property type="entry name" value="EXCINUCLEASE ATPASE SUBUNIT"/>
    <property type="match status" value="1"/>
</dbReference>
<reference evidence="3 4" key="1">
    <citation type="submission" date="2016-05" db="EMBL/GenBank/DDBJ databases">
        <title>Paenibacillus oryzae. sp. nov., isolated from the rice root.</title>
        <authorList>
            <person name="Zhang J."/>
            <person name="Zhang X."/>
        </authorList>
    </citation>
    <scope>NUCLEOTIDE SEQUENCE [LARGE SCALE GENOMIC DNA]</scope>
    <source>
        <strain evidence="3 4">1DrF-4</strain>
    </source>
</reference>
<organism evidence="3 4">
    <name type="scientific">Paenibacillus oryzae</name>
    <dbReference type="NCBI Taxonomy" id="1844972"/>
    <lineage>
        <taxon>Bacteria</taxon>
        <taxon>Bacillati</taxon>
        <taxon>Bacillota</taxon>
        <taxon>Bacilli</taxon>
        <taxon>Bacillales</taxon>
        <taxon>Paenibacillaceae</taxon>
        <taxon>Paenibacillus</taxon>
    </lineage>
</organism>
<dbReference type="STRING" id="1844972.A7K91_03375"/>
<dbReference type="Pfam" id="PF13175">
    <property type="entry name" value="AAA_15"/>
    <property type="match status" value="1"/>
</dbReference>
<dbReference type="SUPFAM" id="SSF52540">
    <property type="entry name" value="P-loop containing nucleoside triphosphate hydrolases"/>
    <property type="match status" value="1"/>
</dbReference>
<dbReference type="Gene3D" id="3.40.50.300">
    <property type="entry name" value="P-loop containing nucleotide triphosphate hydrolases"/>
    <property type="match status" value="1"/>
</dbReference>
<dbReference type="InterPro" id="IPR014592">
    <property type="entry name" value="P-loop_UCP034888"/>
</dbReference>
<dbReference type="Pfam" id="PF12476">
    <property type="entry name" value="DUF3696"/>
    <property type="match status" value="1"/>
</dbReference>
<dbReference type="OrthoDB" id="308933at2"/>
<evidence type="ECO:0008006" key="5">
    <source>
        <dbReference type="Google" id="ProtNLM"/>
    </source>
</evidence>
<sequence>MKISVANFKAIEQLDDYDLKPLTIISGANSGGKSSLIQLLLVIKQTLENNLGSQKLILNKPYVSLGKYKDIIFEGKSKNNLYWGLIFFNEDIPIAVKNSLFFKKINKGAIKKLEIQVKYKNNNSNLYIQEFFVEWQFETKGFTLFLHLNRERGSKYSVVTNSALFFKDEYIQYLKERVVSNSSLLIHDGWKANISFNKFFPFESTPTSSDEESEYTDEYFSSLANSFLEKVMSNYFSKISYLGPLRDEPRSFYTNDDDSTLKIGNKGEYAAHILEQKATNSVVFNKIKYYESGTIEYYDDKDTLENAVNYWICAVFKMAIRIKVNPIQSGMMYRIEILNDLGQKVPINHVGFGVSQILPIVVEGLISPSRSTLILEQPEIHLHPNVQSLLLDFIYSLVLSGKKIIVETHSDHFITRLRRRIAEGSSDVKKVNLTFVENKEYKVLKLTDSGSLEYWPQDFFDQLDKDIRAIVKAQSKKKNIAMLSNFKGDK</sequence>
<comment type="caution">
    <text evidence="3">The sequence shown here is derived from an EMBL/GenBank/DDBJ whole genome shotgun (WGS) entry which is preliminary data.</text>
</comment>
<dbReference type="InterPro" id="IPR022532">
    <property type="entry name" value="DUF3696"/>
</dbReference>
<evidence type="ECO:0000313" key="3">
    <source>
        <dbReference type="EMBL" id="OBR66499.1"/>
    </source>
</evidence>
<dbReference type="InterPro" id="IPR027417">
    <property type="entry name" value="P-loop_NTPase"/>
</dbReference>
<dbReference type="EMBL" id="LYPA01000046">
    <property type="protein sequence ID" value="OBR66499.1"/>
    <property type="molecule type" value="Genomic_DNA"/>
</dbReference>
<dbReference type="PANTHER" id="PTHR43581">
    <property type="entry name" value="ATP/GTP PHOSPHATASE"/>
    <property type="match status" value="1"/>
</dbReference>
<keyword evidence="4" id="KW-1185">Reference proteome</keyword>
<protein>
    <recommendedName>
        <fullName evidence="5">AAA domain-containing protein</fullName>
    </recommendedName>
</protein>